<evidence type="ECO:0000313" key="2">
    <source>
        <dbReference type="Proteomes" id="UP001595841"/>
    </source>
</evidence>
<organism evidence="1 2">
    <name type="scientific">Flagellimonas marina</name>
    <dbReference type="NCBI Taxonomy" id="1775168"/>
    <lineage>
        <taxon>Bacteria</taxon>
        <taxon>Pseudomonadati</taxon>
        <taxon>Bacteroidota</taxon>
        <taxon>Flavobacteriia</taxon>
        <taxon>Flavobacteriales</taxon>
        <taxon>Flavobacteriaceae</taxon>
        <taxon>Flagellimonas</taxon>
    </lineage>
</organism>
<protein>
    <submittedName>
        <fullName evidence="1">NAD-dependent epimerase/dehydratase family protein</fullName>
    </submittedName>
</protein>
<gene>
    <name evidence="1" type="ORF">ACFOWS_14180</name>
</gene>
<evidence type="ECO:0000313" key="1">
    <source>
        <dbReference type="EMBL" id="MFC4221296.1"/>
    </source>
</evidence>
<keyword evidence="2" id="KW-1185">Reference proteome</keyword>
<comment type="caution">
    <text evidence="1">The sequence shown here is derived from an EMBL/GenBank/DDBJ whole genome shotgun (WGS) entry which is preliminary data.</text>
</comment>
<dbReference type="Proteomes" id="UP001595841">
    <property type="component" value="Unassembled WGS sequence"/>
</dbReference>
<sequence length="345" mass="37776">MKNYPKYFSNEEELEEALSRPTPKLVKMMKELDGDFMLLGVAGKMGVSMARMAKRACDEAGVSKKIIGVSRFSSPEQQSFLEESGIETIKGDLLDLDFIKSLPDVKNIIYLAGMKFGTDGNESYTWAMNSYLPGLVVDRFKNSRIVAFSTGCVYPLAKINSGGCKESDATGPIGEYAESCLGRERLFEYGSLKNGTEVILIRLNYAVEMRYGVLVDIANKVKDGETIDLTMGYANVIWQGDANDMILRSIQLCSSPANHLNVSGAETVPVAGVAKKLGEIMGKAVKLTGKEADSALLVNTSKSHKILGKPSVPLDQVIEWTGDWIDKGNRLLGKATHFEVRDGKY</sequence>
<dbReference type="RefSeq" id="WP_379765801.1">
    <property type="nucleotide sequence ID" value="NZ_JBHSCL010000009.1"/>
</dbReference>
<reference evidence="2" key="1">
    <citation type="journal article" date="2019" name="Int. J. Syst. Evol. Microbiol.">
        <title>The Global Catalogue of Microorganisms (GCM) 10K type strain sequencing project: providing services to taxonomists for standard genome sequencing and annotation.</title>
        <authorList>
            <consortium name="The Broad Institute Genomics Platform"/>
            <consortium name="The Broad Institute Genome Sequencing Center for Infectious Disease"/>
            <person name="Wu L."/>
            <person name="Ma J."/>
        </authorList>
    </citation>
    <scope>NUCLEOTIDE SEQUENCE [LARGE SCALE GENOMIC DNA]</scope>
    <source>
        <strain evidence="2">CGMCC 1.15774</strain>
    </source>
</reference>
<dbReference type="Gene3D" id="3.40.50.720">
    <property type="entry name" value="NAD(P)-binding Rossmann-like Domain"/>
    <property type="match status" value="1"/>
</dbReference>
<dbReference type="SUPFAM" id="SSF51735">
    <property type="entry name" value="NAD(P)-binding Rossmann-fold domains"/>
    <property type="match status" value="1"/>
</dbReference>
<proteinExistence type="predicted"/>
<accession>A0ABV8PRJ3</accession>
<name>A0ABV8PRJ3_9FLAO</name>
<dbReference type="InterPro" id="IPR036291">
    <property type="entry name" value="NAD(P)-bd_dom_sf"/>
</dbReference>
<dbReference type="EMBL" id="JBHSCL010000009">
    <property type="protein sequence ID" value="MFC4221296.1"/>
    <property type="molecule type" value="Genomic_DNA"/>
</dbReference>